<evidence type="ECO:0000256" key="2">
    <source>
        <dbReference type="ARBA" id="ARBA00023015"/>
    </source>
</evidence>
<accession>A0A533I5N2</accession>
<evidence type="ECO:0000256" key="4">
    <source>
        <dbReference type="ARBA" id="ARBA00023163"/>
    </source>
</evidence>
<comment type="caution">
    <text evidence="7">The sequence shown here is derived from an EMBL/GenBank/DDBJ whole genome shotgun (WGS) entry which is preliminary data.</text>
</comment>
<name>A0A533I5N2_PARDE</name>
<organism evidence="7 8">
    <name type="scientific">Paracoccus denitrificans</name>
    <dbReference type="NCBI Taxonomy" id="266"/>
    <lineage>
        <taxon>Bacteria</taxon>
        <taxon>Pseudomonadati</taxon>
        <taxon>Pseudomonadota</taxon>
        <taxon>Alphaproteobacteria</taxon>
        <taxon>Rhodobacterales</taxon>
        <taxon>Paracoccaceae</taxon>
        <taxon>Paracoccus</taxon>
    </lineage>
</organism>
<dbReference type="Gene3D" id="1.10.1740.10">
    <property type="match status" value="1"/>
</dbReference>
<gene>
    <name evidence="7" type="ORF">DI616_16730</name>
</gene>
<evidence type="ECO:0000256" key="1">
    <source>
        <dbReference type="ARBA" id="ARBA00010641"/>
    </source>
</evidence>
<dbReference type="InterPro" id="IPR013325">
    <property type="entry name" value="RNA_pol_sigma_r2"/>
</dbReference>
<dbReference type="Pfam" id="PF08281">
    <property type="entry name" value="Sigma70_r4_2"/>
    <property type="match status" value="1"/>
</dbReference>
<keyword evidence="3" id="KW-0731">Sigma factor</keyword>
<dbReference type="GO" id="GO:0016987">
    <property type="term" value="F:sigma factor activity"/>
    <property type="evidence" value="ECO:0007669"/>
    <property type="project" value="UniProtKB-KW"/>
</dbReference>
<dbReference type="Pfam" id="PF04542">
    <property type="entry name" value="Sigma70_r2"/>
    <property type="match status" value="1"/>
</dbReference>
<dbReference type="InterPro" id="IPR014284">
    <property type="entry name" value="RNA_pol_sigma-70_dom"/>
</dbReference>
<dbReference type="AlphaFoldDB" id="A0A533I5N2"/>
<comment type="similarity">
    <text evidence="1">Belongs to the sigma-70 factor family. ECF subfamily.</text>
</comment>
<dbReference type="PANTHER" id="PTHR43133:SF63">
    <property type="entry name" value="RNA POLYMERASE SIGMA FACTOR FECI-RELATED"/>
    <property type="match status" value="1"/>
</dbReference>
<evidence type="ECO:0000259" key="5">
    <source>
        <dbReference type="Pfam" id="PF04542"/>
    </source>
</evidence>
<dbReference type="PANTHER" id="PTHR43133">
    <property type="entry name" value="RNA POLYMERASE ECF-TYPE SIGMA FACTO"/>
    <property type="match status" value="1"/>
</dbReference>
<dbReference type="NCBIfam" id="TIGR02937">
    <property type="entry name" value="sigma70-ECF"/>
    <property type="match status" value="1"/>
</dbReference>
<dbReference type="InterPro" id="IPR039425">
    <property type="entry name" value="RNA_pol_sigma-70-like"/>
</dbReference>
<sequence>MCEKRNSFELLFAAEAYGLRRFLRSKNLSDFDAEDIAQDSWLRLGFERAATLENPVGYLRRIAANLTIDEHRRRARRRLAPVEIDALLDIPDDAAGPEKTVIAKDETLHLRRILQELPARQREILVASRLQGELYKDIAARYGITTRTVENEVRRALDYCADRLREQADTFGSHRSGSS</sequence>
<keyword evidence="4" id="KW-0804">Transcription</keyword>
<evidence type="ECO:0000256" key="3">
    <source>
        <dbReference type="ARBA" id="ARBA00023082"/>
    </source>
</evidence>
<dbReference type="SUPFAM" id="SSF88946">
    <property type="entry name" value="Sigma2 domain of RNA polymerase sigma factors"/>
    <property type="match status" value="1"/>
</dbReference>
<evidence type="ECO:0000259" key="6">
    <source>
        <dbReference type="Pfam" id="PF08281"/>
    </source>
</evidence>
<dbReference type="InterPro" id="IPR036388">
    <property type="entry name" value="WH-like_DNA-bd_sf"/>
</dbReference>
<protein>
    <submittedName>
        <fullName evidence="7">RNA polymerase sigma factor</fullName>
    </submittedName>
</protein>
<dbReference type="GO" id="GO:0003677">
    <property type="term" value="F:DNA binding"/>
    <property type="evidence" value="ECO:0007669"/>
    <property type="project" value="InterPro"/>
</dbReference>
<keyword evidence="2" id="KW-0805">Transcription regulation</keyword>
<dbReference type="InterPro" id="IPR013324">
    <property type="entry name" value="RNA_pol_sigma_r3/r4-like"/>
</dbReference>
<feature type="domain" description="RNA polymerase sigma-70 region 2" evidence="5">
    <location>
        <begin position="19"/>
        <end position="77"/>
    </location>
</feature>
<dbReference type="InterPro" id="IPR013249">
    <property type="entry name" value="RNA_pol_sigma70_r4_t2"/>
</dbReference>
<feature type="domain" description="RNA polymerase sigma factor 70 region 4 type 2" evidence="6">
    <location>
        <begin position="110"/>
        <end position="158"/>
    </location>
</feature>
<dbReference type="InterPro" id="IPR007627">
    <property type="entry name" value="RNA_pol_sigma70_r2"/>
</dbReference>
<dbReference type="GO" id="GO:0006352">
    <property type="term" value="P:DNA-templated transcription initiation"/>
    <property type="evidence" value="ECO:0007669"/>
    <property type="project" value="InterPro"/>
</dbReference>
<proteinExistence type="inferred from homology"/>
<reference evidence="7 8" key="1">
    <citation type="journal article" date="2017" name="Nat. Commun.">
        <title>In situ click chemistry generation of cyclooxygenase-2 inhibitors.</title>
        <authorList>
            <person name="Bhardwaj A."/>
            <person name="Kaur J."/>
            <person name="Wuest M."/>
            <person name="Wuest F."/>
        </authorList>
    </citation>
    <scope>NUCLEOTIDE SEQUENCE [LARGE SCALE GENOMIC DNA]</scope>
    <source>
        <strain evidence="7">S2_012_000_R3_94</strain>
    </source>
</reference>
<evidence type="ECO:0000313" key="8">
    <source>
        <dbReference type="Proteomes" id="UP000315344"/>
    </source>
</evidence>
<evidence type="ECO:0000313" key="7">
    <source>
        <dbReference type="EMBL" id="TKW65018.1"/>
    </source>
</evidence>
<dbReference type="Gene3D" id="1.10.10.10">
    <property type="entry name" value="Winged helix-like DNA-binding domain superfamily/Winged helix DNA-binding domain"/>
    <property type="match status" value="1"/>
</dbReference>
<dbReference type="SUPFAM" id="SSF88659">
    <property type="entry name" value="Sigma3 and sigma4 domains of RNA polymerase sigma factors"/>
    <property type="match status" value="1"/>
</dbReference>
<dbReference type="EMBL" id="VAFL01000017">
    <property type="protein sequence ID" value="TKW65018.1"/>
    <property type="molecule type" value="Genomic_DNA"/>
</dbReference>
<dbReference type="Proteomes" id="UP000315344">
    <property type="component" value="Unassembled WGS sequence"/>
</dbReference>